<name>A0A916URL2_9BURK</name>
<dbReference type="Proteomes" id="UP000637423">
    <property type="component" value="Unassembled WGS sequence"/>
</dbReference>
<proteinExistence type="predicted"/>
<evidence type="ECO:0008006" key="4">
    <source>
        <dbReference type="Google" id="ProtNLM"/>
    </source>
</evidence>
<feature type="signal peptide" evidence="1">
    <location>
        <begin position="1"/>
        <end position="34"/>
    </location>
</feature>
<dbReference type="EMBL" id="BMED01000003">
    <property type="protein sequence ID" value="GGC84910.1"/>
    <property type="molecule type" value="Genomic_DNA"/>
</dbReference>
<dbReference type="AlphaFoldDB" id="A0A916URL2"/>
<reference evidence="2" key="2">
    <citation type="submission" date="2020-09" db="EMBL/GenBank/DDBJ databases">
        <authorList>
            <person name="Sun Q."/>
            <person name="Zhou Y."/>
        </authorList>
    </citation>
    <scope>NUCLEOTIDE SEQUENCE</scope>
    <source>
        <strain evidence="2">CGMCC 1.10998</strain>
    </source>
</reference>
<sequence length="248" mass="27678">MKEIGEELIVFTVLTRSHALLCTLLLFNCLSARAADLTELEQKWLTAAWPVVVYARAIKLPLDIIVQPDTKANDVPLALGYDGGRCKLVLSLRNNPQAEASLAGTDPSQHRLLIETMAAHEIGHCWRYAQGKWHSLPSGFNEARDRSAAGLNKDKLPSLLALQEARREEAFADLFGLAWTYQYHPAQYQQVYAWLQSQRSDTAAIGISHDTMAWVQLARDARRFEPGVNPFEQALGLWGQGLLGEVSR</sequence>
<comment type="caution">
    <text evidence="2">The sequence shown here is derived from an EMBL/GenBank/DDBJ whole genome shotgun (WGS) entry which is preliminary data.</text>
</comment>
<evidence type="ECO:0000313" key="3">
    <source>
        <dbReference type="Proteomes" id="UP000637423"/>
    </source>
</evidence>
<reference evidence="2" key="1">
    <citation type="journal article" date="2014" name="Int. J. Syst. Evol. Microbiol.">
        <title>Complete genome sequence of Corynebacterium casei LMG S-19264T (=DSM 44701T), isolated from a smear-ripened cheese.</title>
        <authorList>
            <consortium name="US DOE Joint Genome Institute (JGI-PGF)"/>
            <person name="Walter F."/>
            <person name="Albersmeier A."/>
            <person name="Kalinowski J."/>
            <person name="Ruckert C."/>
        </authorList>
    </citation>
    <scope>NUCLEOTIDE SEQUENCE</scope>
    <source>
        <strain evidence="2">CGMCC 1.10998</strain>
    </source>
</reference>
<keyword evidence="1" id="KW-0732">Signal</keyword>
<protein>
    <recommendedName>
        <fullName evidence="4">Peptidase</fullName>
    </recommendedName>
</protein>
<feature type="chain" id="PRO_5036735207" description="Peptidase" evidence="1">
    <location>
        <begin position="35"/>
        <end position="248"/>
    </location>
</feature>
<keyword evidence="3" id="KW-1185">Reference proteome</keyword>
<accession>A0A916URL2</accession>
<evidence type="ECO:0000313" key="2">
    <source>
        <dbReference type="EMBL" id="GGC84910.1"/>
    </source>
</evidence>
<organism evidence="2 3">
    <name type="scientific">Undibacterium terreum</name>
    <dbReference type="NCBI Taxonomy" id="1224302"/>
    <lineage>
        <taxon>Bacteria</taxon>
        <taxon>Pseudomonadati</taxon>
        <taxon>Pseudomonadota</taxon>
        <taxon>Betaproteobacteria</taxon>
        <taxon>Burkholderiales</taxon>
        <taxon>Oxalobacteraceae</taxon>
        <taxon>Undibacterium</taxon>
    </lineage>
</organism>
<evidence type="ECO:0000256" key="1">
    <source>
        <dbReference type="SAM" id="SignalP"/>
    </source>
</evidence>
<gene>
    <name evidence="2" type="ORF">GCM10011396_35280</name>
</gene>